<dbReference type="Proteomes" id="UP000233837">
    <property type="component" value="Unassembled WGS sequence"/>
</dbReference>
<gene>
    <name evidence="2" type="ORF">MA16_Dca012542</name>
</gene>
<reference evidence="2 3" key="1">
    <citation type="journal article" date="2016" name="Sci. Rep.">
        <title>The Dendrobium catenatum Lindl. genome sequence provides insights into polysaccharide synthase, floral development and adaptive evolution.</title>
        <authorList>
            <person name="Zhang G.Q."/>
            <person name="Xu Q."/>
            <person name="Bian C."/>
            <person name="Tsai W.C."/>
            <person name="Yeh C.M."/>
            <person name="Liu K.W."/>
            <person name="Yoshida K."/>
            <person name="Zhang L.S."/>
            <person name="Chang S.B."/>
            <person name="Chen F."/>
            <person name="Shi Y."/>
            <person name="Su Y.Y."/>
            <person name="Zhang Y.Q."/>
            <person name="Chen L.J."/>
            <person name="Yin Y."/>
            <person name="Lin M."/>
            <person name="Huang H."/>
            <person name="Deng H."/>
            <person name="Wang Z.W."/>
            <person name="Zhu S.L."/>
            <person name="Zhao X."/>
            <person name="Deng C."/>
            <person name="Niu S.C."/>
            <person name="Huang J."/>
            <person name="Wang M."/>
            <person name="Liu G.H."/>
            <person name="Yang H.J."/>
            <person name="Xiao X.J."/>
            <person name="Hsiao Y.Y."/>
            <person name="Wu W.L."/>
            <person name="Chen Y.Y."/>
            <person name="Mitsuda N."/>
            <person name="Ohme-Takagi M."/>
            <person name="Luo Y.B."/>
            <person name="Van de Peer Y."/>
            <person name="Liu Z.J."/>
        </authorList>
    </citation>
    <scope>NUCLEOTIDE SEQUENCE [LARGE SCALE GENOMIC DNA]</scope>
    <source>
        <tissue evidence="2">The whole plant</tissue>
    </source>
</reference>
<reference evidence="2 3" key="2">
    <citation type="journal article" date="2017" name="Nature">
        <title>The Apostasia genome and the evolution of orchids.</title>
        <authorList>
            <person name="Zhang G.Q."/>
            <person name="Liu K.W."/>
            <person name="Li Z."/>
            <person name="Lohaus R."/>
            <person name="Hsiao Y.Y."/>
            <person name="Niu S.C."/>
            <person name="Wang J.Y."/>
            <person name="Lin Y.C."/>
            <person name="Xu Q."/>
            <person name="Chen L.J."/>
            <person name="Yoshida K."/>
            <person name="Fujiwara S."/>
            <person name="Wang Z.W."/>
            <person name="Zhang Y.Q."/>
            <person name="Mitsuda N."/>
            <person name="Wang M."/>
            <person name="Liu G.H."/>
            <person name="Pecoraro L."/>
            <person name="Huang H.X."/>
            <person name="Xiao X.J."/>
            <person name="Lin M."/>
            <person name="Wu X.Y."/>
            <person name="Wu W.L."/>
            <person name="Chen Y.Y."/>
            <person name="Chang S.B."/>
            <person name="Sakamoto S."/>
            <person name="Ohme-Takagi M."/>
            <person name="Yagi M."/>
            <person name="Zeng S.J."/>
            <person name="Shen C.Y."/>
            <person name="Yeh C.M."/>
            <person name="Luo Y.B."/>
            <person name="Tsai W.C."/>
            <person name="Van de Peer Y."/>
            <person name="Liu Z.J."/>
        </authorList>
    </citation>
    <scope>NUCLEOTIDE SEQUENCE [LARGE SCALE GENOMIC DNA]</scope>
    <source>
        <tissue evidence="2">The whole plant</tissue>
    </source>
</reference>
<evidence type="ECO:0000313" key="2">
    <source>
        <dbReference type="EMBL" id="PKU70789.1"/>
    </source>
</evidence>
<dbReference type="EMBL" id="KZ502911">
    <property type="protein sequence ID" value="PKU70789.1"/>
    <property type="molecule type" value="Genomic_DNA"/>
</dbReference>
<keyword evidence="3" id="KW-1185">Reference proteome</keyword>
<organism evidence="2 3">
    <name type="scientific">Dendrobium catenatum</name>
    <dbReference type="NCBI Taxonomy" id="906689"/>
    <lineage>
        <taxon>Eukaryota</taxon>
        <taxon>Viridiplantae</taxon>
        <taxon>Streptophyta</taxon>
        <taxon>Embryophyta</taxon>
        <taxon>Tracheophyta</taxon>
        <taxon>Spermatophyta</taxon>
        <taxon>Magnoliopsida</taxon>
        <taxon>Liliopsida</taxon>
        <taxon>Asparagales</taxon>
        <taxon>Orchidaceae</taxon>
        <taxon>Epidendroideae</taxon>
        <taxon>Malaxideae</taxon>
        <taxon>Dendrobiinae</taxon>
        <taxon>Dendrobium</taxon>
    </lineage>
</organism>
<evidence type="ECO:0000256" key="1">
    <source>
        <dbReference type="SAM" id="MobiDB-lite"/>
    </source>
</evidence>
<feature type="region of interest" description="Disordered" evidence="1">
    <location>
        <begin position="1"/>
        <end position="57"/>
    </location>
</feature>
<accession>A0A2I0W552</accession>
<sequence length="97" mass="10754">MKKRRKKLLDHHQSLTGPPHESRWTTAGALPDHHRSFAGPPPELRRTTTGASPSPEALLVARPPSEALIFAIGPHIRLRPSPPSDYLLTSLLRRTTT</sequence>
<protein>
    <submittedName>
        <fullName evidence="2">Uncharacterized protein</fullName>
    </submittedName>
</protein>
<dbReference type="AlphaFoldDB" id="A0A2I0W552"/>
<name>A0A2I0W552_9ASPA</name>
<proteinExistence type="predicted"/>
<evidence type="ECO:0000313" key="3">
    <source>
        <dbReference type="Proteomes" id="UP000233837"/>
    </source>
</evidence>